<dbReference type="EMBL" id="LS991949">
    <property type="protein sequence ID" value="SYV89518.1"/>
    <property type="molecule type" value="Genomic_DNA"/>
</dbReference>
<feature type="non-terminal residue" evidence="2">
    <location>
        <position position="99"/>
    </location>
</feature>
<dbReference type="SUPFAM" id="SSF48295">
    <property type="entry name" value="TrpR-like"/>
    <property type="match status" value="1"/>
</dbReference>
<reference evidence="3" key="1">
    <citation type="submission" date="2018-06" db="EMBL/GenBank/DDBJ databases">
        <authorList>
            <consortium name="Pathogen Informatics"/>
        </authorList>
    </citation>
    <scope>NUCLEOTIDE SEQUENCE [LARGE SCALE GENOMIC DNA]</scope>
    <source>
        <strain evidence="3">NCTC10135</strain>
    </source>
</reference>
<name>A0A3B0NX88_9BACT</name>
<dbReference type="GO" id="GO:0005886">
    <property type="term" value="C:plasma membrane"/>
    <property type="evidence" value="ECO:0007669"/>
    <property type="project" value="TreeGrafter"/>
</dbReference>
<dbReference type="InterPro" id="IPR010921">
    <property type="entry name" value="Trp_repressor/repl_initiator"/>
</dbReference>
<evidence type="ECO:0000259" key="1">
    <source>
        <dbReference type="SMART" id="SM00760"/>
    </source>
</evidence>
<dbReference type="GO" id="GO:0005524">
    <property type="term" value="F:ATP binding"/>
    <property type="evidence" value="ECO:0007669"/>
    <property type="project" value="InterPro"/>
</dbReference>
<dbReference type="Pfam" id="PF08299">
    <property type="entry name" value="Bac_DnaA_C"/>
    <property type="match status" value="1"/>
</dbReference>
<dbReference type="KEGG" id="mala:NCTC10135_00002"/>
<dbReference type="PANTHER" id="PTHR30050:SF2">
    <property type="entry name" value="CHROMOSOMAL REPLICATION INITIATOR PROTEIN DNAA"/>
    <property type="match status" value="1"/>
</dbReference>
<dbReference type="InterPro" id="IPR013159">
    <property type="entry name" value="DnaA_C"/>
</dbReference>
<gene>
    <name evidence="2" type="primary">dnaA_2</name>
    <name evidence="2" type="ORF">NCTC10135_00002</name>
</gene>
<sequence length="99" mass="11602">MFSDGDDFFTYDLHTMQNIFKNVTKSKESITPERIIETVCKYYGVDRKKIISSSRVKEIVIPRKIIIYFLKNNFDFTLKEIGKMVGDQTHSTVIASLKW</sequence>
<evidence type="ECO:0000313" key="3">
    <source>
        <dbReference type="Proteomes" id="UP000259864"/>
    </source>
</evidence>
<dbReference type="GO" id="GO:0006275">
    <property type="term" value="P:regulation of DNA replication"/>
    <property type="evidence" value="ECO:0007669"/>
    <property type="project" value="InterPro"/>
</dbReference>
<evidence type="ECO:0000313" key="2">
    <source>
        <dbReference type="EMBL" id="SYV89518.1"/>
    </source>
</evidence>
<dbReference type="GO" id="GO:0006270">
    <property type="term" value="P:DNA replication initiation"/>
    <property type="evidence" value="ECO:0007669"/>
    <property type="project" value="InterPro"/>
</dbReference>
<dbReference type="AlphaFoldDB" id="A0A3B0NX88"/>
<feature type="domain" description="Chromosomal replication initiator DnaA C-terminal" evidence="1">
    <location>
        <begin position="31"/>
        <end position="98"/>
    </location>
</feature>
<dbReference type="CDD" id="cd06571">
    <property type="entry name" value="Bac_DnaA_C"/>
    <property type="match status" value="1"/>
</dbReference>
<protein>
    <submittedName>
        <fullName evidence="2">Chromosomal replication initiator protein DnaA</fullName>
    </submittedName>
</protein>
<dbReference type="SMART" id="SM00760">
    <property type="entry name" value="Bac_DnaA_C"/>
    <property type="match status" value="1"/>
</dbReference>
<organism evidence="2 3">
    <name type="scientific">Metamycoplasma alkalescens</name>
    <dbReference type="NCBI Taxonomy" id="45363"/>
    <lineage>
        <taxon>Bacteria</taxon>
        <taxon>Bacillati</taxon>
        <taxon>Mycoplasmatota</taxon>
        <taxon>Mycoplasmoidales</taxon>
        <taxon>Metamycoplasmataceae</taxon>
        <taxon>Metamycoplasma</taxon>
    </lineage>
</organism>
<dbReference type="PANTHER" id="PTHR30050">
    <property type="entry name" value="CHROMOSOMAL REPLICATION INITIATOR PROTEIN DNAA"/>
    <property type="match status" value="1"/>
</dbReference>
<accession>A0A3B0NX88</accession>
<proteinExistence type="predicted"/>
<dbReference type="Gene3D" id="1.10.1750.10">
    <property type="match status" value="1"/>
</dbReference>
<dbReference type="GO" id="GO:0003688">
    <property type="term" value="F:DNA replication origin binding"/>
    <property type="evidence" value="ECO:0007669"/>
    <property type="project" value="TreeGrafter"/>
</dbReference>
<dbReference type="Proteomes" id="UP000259864">
    <property type="component" value="Chromosome 1"/>
</dbReference>